<protein>
    <submittedName>
        <fullName evidence="4">FAD-dependent oxidoreductase</fullName>
    </submittedName>
</protein>
<accession>A0A1B2DUA0</accession>
<dbReference type="GO" id="GO:0004497">
    <property type="term" value="F:monooxygenase activity"/>
    <property type="evidence" value="ECO:0007669"/>
    <property type="project" value="UniProtKB-KW"/>
</dbReference>
<feature type="domain" description="FAD-binding" evidence="3">
    <location>
        <begin position="282"/>
        <end position="345"/>
    </location>
</feature>
<dbReference type="PANTHER" id="PTHR13789:SF309">
    <property type="entry name" value="PUTATIVE (AFU_ORTHOLOGUE AFUA_6G14510)-RELATED"/>
    <property type="match status" value="1"/>
</dbReference>
<dbReference type="EMBL" id="CP016809">
    <property type="protein sequence ID" value="ANY71284.1"/>
    <property type="molecule type" value="Genomic_DNA"/>
</dbReference>
<keyword evidence="6" id="KW-1185">Reference proteome</keyword>
<dbReference type="InterPro" id="IPR036188">
    <property type="entry name" value="FAD/NAD-bd_sf"/>
</dbReference>
<dbReference type="Pfam" id="PF01494">
    <property type="entry name" value="FAD_binding_3"/>
    <property type="match status" value="2"/>
</dbReference>
<dbReference type="InterPro" id="IPR002938">
    <property type="entry name" value="FAD-bd"/>
</dbReference>
<dbReference type="RefSeq" id="WP_077566037.1">
    <property type="nucleotide sequence ID" value="NZ_CP016809.1"/>
</dbReference>
<gene>
    <name evidence="5" type="ORF">BBD40_05305</name>
    <name evidence="4" type="ORF">BBD41_01045</name>
</gene>
<reference evidence="4" key="1">
    <citation type="submission" date="2016-08" db="EMBL/GenBank/DDBJ databases">
        <title>Complete Genome Seqeunce of Paenibacillus sp. nov. IHBB 9852 from high altitute lake of Indian trans-Himalayas.</title>
        <authorList>
            <person name="Kiran S."/>
            <person name="Swarnkar M.K."/>
            <person name="Rana A."/>
            <person name="Tewari R."/>
            <person name="Gulati A."/>
        </authorList>
    </citation>
    <scope>NUCLEOTIDE SEQUENCE [LARGE SCALE GENOMIC DNA]</scope>
    <source>
        <strain evidence="4">IHBB 9852</strain>
    </source>
</reference>
<evidence type="ECO:0000313" key="5">
    <source>
        <dbReference type="EMBL" id="OOC61354.1"/>
    </source>
</evidence>
<evidence type="ECO:0000313" key="6">
    <source>
        <dbReference type="Proteomes" id="UP000189059"/>
    </source>
</evidence>
<organism evidence="4">
    <name type="scientific">Paenibacillus ihbetae</name>
    <dbReference type="NCBI Taxonomy" id="1870820"/>
    <lineage>
        <taxon>Bacteria</taxon>
        <taxon>Bacillati</taxon>
        <taxon>Bacillota</taxon>
        <taxon>Bacilli</taxon>
        <taxon>Bacillales</taxon>
        <taxon>Paenibacillaceae</taxon>
        <taxon>Paenibacillus</taxon>
    </lineage>
</organism>
<evidence type="ECO:0000256" key="1">
    <source>
        <dbReference type="ARBA" id="ARBA00023002"/>
    </source>
</evidence>
<dbReference type="KEGG" id="pib:BBD41_01045"/>
<dbReference type="AlphaFoldDB" id="A0A1B2DUA0"/>
<dbReference type="GO" id="GO:0071949">
    <property type="term" value="F:FAD binding"/>
    <property type="evidence" value="ECO:0007669"/>
    <property type="project" value="InterPro"/>
</dbReference>
<dbReference type="PANTHER" id="PTHR13789">
    <property type="entry name" value="MONOOXYGENASE"/>
    <property type="match status" value="1"/>
</dbReference>
<name>A0A1B2DUA0_9BACL</name>
<dbReference type="SUPFAM" id="SSF51905">
    <property type="entry name" value="FAD/NAD(P)-binding domain"/>
    <property type="match status" value="1"/>
</dbReference>
<dbReference type="OrthoDB" id="9766816at2"/>
<evidence type="ECO:0000256" key="2">
    <source>
        <dbReference type="ARBA" id="ARBA00023033"/>
    </source>
</evidence>
<reference evidence="5 6" key="2">
    <citation type="submission" date="2016-12" db="EMBL/GenBank/DDBJ databases">
        <title>Genome sequencing and description of Paenibacillus sp. nov. from high altitude lake in the Indian Trans- Himalayas.</title>
        <authorList>
            <person name="Kiran S."/>
            <person name="Swarnkar M.K."/>
            <person name="Rana A."/>
            <person name="Tewari R."/>
            <person name="Gulati A."/>
        </authorList>
    </citation>
    <scope>NUCLEOTIDE SEQUENCE [LARGE SCALE GENOMIC DNA]</scope>
    <source>
        <strain evidence="5 6">IHBB 9951</strain>
    </source>
</reference>
<dbReference type="Proteomes" id="UP000189059">
    <property type="component" value="Unassembled WGS sequence"/>
</dbReference>
<evidence type="ECO:0000313" key="4">
    <source>
        <dbReference type="EMBL" id="ANY71284.1"/>
    </source>
</evidence>
<keyword evidence="1" id="KW-0560">Oxidoreductase</keyword>
<dbReference type="Gene3D" id="3.50.50.60">
    <property type="entry name" value="FAD/NAD(P)-binding domain"/>
    <property type="match status" value="1"/>
</dbReference>
<proteinExistence type="predicted"/>
<feature type="domain" description="FAD-binding" evidence="3">
    <location>
        <begin position="7"/>
        <end position="168"/>
    </location>
</feature>
<dbReference type="PRINTS" id="PR00420">
    <property type="entry name" value="RNGMNOXGNASE"/>
</dbReference>
<keyword evidence="2" id="KW-0503">Monooxygenase</keyword>
<dbReference type="InterPro" id="IPR050493">
    <property type="entry name" value="FAD-dep_Monooxygenase_BioMet"/>
</dbReference>
<sequence length="407" mass="45510">MDTNNNKVAVIGCGIAGPAAALFLKRIGWDPVIYEAATTHDDYAGLFLNVGRNGLRVLKELGIDQPIRSEGFEMRVMRFRNGKGKPLGEVGHMEGEPQGYTVKRGYLHRVLRDEVIRQKIPIVLGAKLVRMKNGNKGAELEFENGRTEAARLVVGCDGIHSSLRKCLLPDAPQPQFTGLISIGGFSKGVKVPFVPGVQQMVFGKRAFFGYIVQPSGELFWFGNEEVKGIPTRKDMLAISQAEWNRRTAELYKGDDPLILDIIRSTQGDIGAFPIYDIPPQPTWHDGPAVLIGDAVHATSPNAGQGASMALEDAMMLTKCIRDIEDLERAFTTFRSLRHERVERIVRYSRTLGQRKYAANRVQAFFRDTMMPLFLKSANKDSHSWMYDYRIDWEEHVTQITGALDKDG</sequence>
<evidence type="ECO:0000259" key="3">
    <source>
        <dbReference type="Pfam" id="PF01494"/>
    </source>
</evidence>
<dbReference type="EMBL" id="MRVI01000001">
    <property type="protein sequence ID" value="OOC61354.1"/>
    <property type="molecule type" value="Genomic_DNA"/>
</dbReference>